<name>W4HBU3_APHAT</name>
<dbReference type="FunFam" id="3.40.50.300:FF:001921">
    <property type="entry name" value="AAA ATPase domain-containing protein"/>
    <property type="match status" value="1"/>
</dbReference>
<evidence type="ECO:0000313" key="5">
    <source>
        <dbReference type="EMBL" id="ETV88568.1"/>
    </source>
</evidence>
<dbReference type="STRING" id="112090.W4HBU3"/>
<dbReference type="GO" id="GO:0005524">
    <property type="term" value="F:ATP binding"/>
    <property type="evidence" value="ECO:0007669"/>
    <property type="project" value="UniProtKB-KW"/>
</dbReference>
<dbReference type="InterPro" id="IPR003960">
    <property type="entry name" value="ATPase_AAA_CS"/>
</dbReference>
<dbReference type="SUPFAM" id="SSF52540">
    <property type="entry name" value="P-loop containing nucleoside triphosphate hydrolases"/>
    <property type="match status" value="2"/>
</dbReference>
<dbReference type="Pfam" id="PF00004">
    <property type="entry name" value="AAA"/>
    <property type="match status" value="2"/>
</dbReference>
<dbReference type="PANTHER" id="PTHR23077:SF27">
    <property type="entry name" value="ATPASE FAMILY GENE 2 PROTEIN HOMOLOG A"/>
    <property type="match status" value="1"/>
</dbReference>
<dbReference type="Gene3D" id="1.10.8.60">
    <property type="match status" value="2"/>
</dbReference>
<dbReference type="AlphaFoldDB" id="W4HBU3"/>
<protein>
    <recommendedName>
        <fullName evidence="4">AAA+ ATPase domain-containing protein</fullName>
    </recommendedName>
</protein>
<dbReference type="Gene3D" id="3.40.50.300">
    <property type="entry name" value="P-loop containing nucleotide triphosphate hydrolases"/>
    <property type="match status" value="2"/>
</dbReference>
<dbReference type="VEuPathDB" id="FungiDB:H257_00130"/>
<gene>
    <name evidence="5" type="ORF">H257_00130</name>
</gene>
<dbReference type="RefSeq" id="XP_009820968.1">
    <property type="nucleotide sequence ID" value="XM_009822666.1"/>
</dbReference>
<evidence type="ECO:0000256" key="2">
    <source>
        <dbReference type="ARBA" id="ARBA00022840"/>
    </source>
</evidence>
<dbReference type="OrthoDB" id="27435at2759"/>
<feature type="domain" description="AAA+ ATPase" evidence="4">
    <location>
        <begin position="276"/>
        <end position="416"/>
    </location>
</feature>
<evidence type="ECO:0000256" key="3">
    <source>
        <dbReference type="SAM" id="MobiDB-lite"/>
    </source>
</evidence>
<feature type="region of interest" description="Disordered" evidence="3">
    <location>
        <begin position="781"/>
        <end position="800"/>
    </location>
</feature>
<dbReference type="PROSITE" id="PS00674">
    <property type="entry name" value="AAA"/>
    <property type="match status" value="1"/>
</dbReference>
<dbReference type="GO" id="GO:0016887">
    <property type="term" value="F:ATP hydrolysis activity"/>
    <property type="evidence" value="ECO:0007669"/>
    <property type="project" value="InterPro"/>
</dbReference>
<dbReference type="InterPro" id="IPR003593">
    <property type="entry name" value="AAA+_ATPase"/>
</dbReference>
<sequence>MEILLVVPRVALPHRHDGHEDFRTMIYMEDDHLLSDLHEGSIASIHGGLMDVSEPLVYGQVLSLQHLPRSMQDIVATFAVATERRPVALGSFGLAVSLQLSHISSTMARLSVDQRDNAAFNCYVVALRASVVTIPIATSVTLHIPSLQDAPAASKITRAMERIGPQLLSGSLAWHGRVLPITWRHTLELAHVCIDDDASRPRVSIIDATTAIAITITSPRVHLSAAQHPRPTPSFLIDSIFTHVSTHMAGYITDLHRIVSTIVHSLYPPAAMPLTLPVGMVLSGAPGVGKSHLVRLLHASFRAFPSRLHCVTVSAPDLFHTQVGRSEAHLAGVFSALKASTVPTLVCIEDLDAIASMSSTVALDQSLLGVLVACLDQASKQPSSRVFVIGTTNRLDAIDASVRRRLLHHVALRPPSEADRVSMLELMCRQCRPPLPSPGMLADVAGRTSGFVGADLLHLVREATLHSIHVAKHPGVLHDMAAWEHALSLVRPSSVVQHLPQTSSHLLAPLVGLDDVWAALDVALLQPLRDSSAFRRMGMLPPKGILITGPSGVGKSHLLAVLGAKAQQRATCLSVKCTDLVTKVVGGTEAALAALFATARAAAPCVLLFDQIESLAPVRGFDSTTEQTFDRVLSTLLTEMDGFGTNDMRQCTTHDEFVQQHVVVVATTTASMLLDPSILRPGRFDVEITLGLPTESARRAALTNLVAGTPVSTDHQSTEALVAALTDRSEGATIGQLHAIFQEAAMLSLRESIDVTEIRAAALERACCQVMGETKCVDVHHGDNEEDEELEDKLNAMSLE</sequence>
<reference evidence="5" key="1">
    <citation type="submission" date="2013-12" db="EMBL/GenBank/DDBJ databases">
        <title>The Genome Sequence of Aphanomyces astaci APO3.</title>
        <authorList>
            <consortium name="The Broad Institute Genomics Platform"/>
            <person name="Russ C."/>
            <person name="Tyler B."/>
            <person name="van West P."/>
            <person name="Dieguez-Uribeondo J."/>
            <person name="Young S.K."/>
            <person name="Zeng Q."/>
            <person name="Gargeya S."/>
            <person name="Fitzgerald M."/>
            <person name="Abouelleil A."/>
            <person name="Alvarado L."/>
            <person name="Chapman S.B."/>
            <person name="Gainer-Dewar J."/>
            <person name="Goldberg J."/>
            <person name="Griggs A."/>
            <person name="Gujja S."/>
            <person name="Hansen M."/>
            <person name="Howarth C."/>
            <person name="Imamovic A."/>
            <person name="Ireland A."/>
            <person name="Larimer J."/>
            <person name="McCowan C."/>
            <person name="Murphy C."/>
            <person name="Pearson M."/>
            <person name="Poon T.W."/>
            <person name="Priest M."/>
            <person name="Roberts A."/>
            <person name="Saif S."/>
            <person name="Shea T."/>
            <person name="Sykes S."/>
            <person name="Wortman J."/>
            <person name="Nusbaum C."/>
            <person name="Birren B."/>
        </authorList>
    </citation>
    <scope>NUCLEOTIDE SEQUENCE [LARGE SCALE GENOMIC DNA]</scope>
    <source>
        <strain evidence="5">APO3</strain>
    </source>
</reference>
<evidence type="ECO:0000256" key="1">
    <source>
        <dbReference type="ARBA" id="ARBA00022741"/>
    </source>
</evidence>
<feature type="domain" description="AAA+ ATPase" evidence="4">
    <location>
        <begin position="541"/>
        <end position="694"/>
    </location>
</feature>
<dbReference type="InterPro" id="IPR050168">
    <property type="entry name" value="AAA_ATPase_domain"/>
</dbReference>
<dbReference type="GO" id="GO:0005737">
    <property type="term" value="C:cytoplasm"/>
    <property type="evidence" value="ECO:0007669"/>
    <property type="project" value="TreeGrafter"/>
</dbReference>
<dbReference type="InterPro" id="IPR003959">
    <property type="entry name" value="ATPase_AAA_core"/>
</dbReference>
<dbReference type="SMART" id="SM00382">
    <property type="entry name" value="AAA"/>
    <property type="match status" value="2"/>
</dbReference>
<proteinExistence type="predicted"/>
<dbReference type="PANTHER" id="PTHR23077">
    <property type="entry name" value="AAA-FAMILY ATPASE"/>
    <property type="match status" value="1"/>
</dbReference>
<dbReference type="InterPro" id="IPR027417">
    <property type="entry name" value="P-loop_NTPase"/>
</dbReference>
<keyword evidence="1" id="KW-0547">Nucleotide-binding</keyword>
<keyword evidence="2" id="KW-0067">ATP-binding</keyword>
<evidence type="ECO:0000259" key="4">
    <source>
        <dbReference type="SMART" id="SM00382"/>
    </source>
</evidence>
<dbReference type="EMBL" id="KI913114">
    <property type="protein sequence ID" value="ETV88568.1"/>
    <property type="molecule type" value="Genomic_DNA"/>
</dbReference>
<accession>W4HBU3</accession>
<dbReference type="GeneID" id="20802126"/>
<organism evidence="5">
    <name type="scientific">Aphanomyces astaci</name>
    <name type="common">Crayfish plague agent</name>
    <dbReference type="NCBI Taxonomy" id="112090"/>
    <lineage>
        <taxon>Eukaryota</taxon>
        <taxon>Sar</taxon>
        <taxon>Stramenopiles</taxon>
        <taxon>Oomycota</taxon>
        <taxon>Saprolegniomycetes</taxon>
        <taxon>Saprolegniales</taxon>
        <taxon>Verrucalvaceae</taxon>
        <taxon>Aphanomyces</taxon>
    </lineage>
</organism>